<keyword evidence="3" id="KW-0963">Cytoplasm</keyword>
<evidence type="ECO:0000256" key="8">
    <source>
        <dbReference type="ARBA" id="ARBA00023038"/>
    </source>
</evidence>
<dbReference type="InterPro" id="IPR017351">
    <property type="entry name" value="PINCH-1-4-like"/>
</dbReference>
<dbReference type="Proteomes" id="UP000193719">
    <property type="component" value="Unassembled WGS sequence"/>
</dbReference>
<evidence type="ECO:0000256" key="7">
    <source>
        <dbReference type="ARBA" id="ARBA00022949"/>
    </source>
</evidence>
<proteinExistence type="predicted"/>
<name>A0A1Y1VHB4_9FUNG</name>
<dbReference type="Pfam" id="PF00412">
    <property type="entry name" value="LIM"/>
    <property type="match status" value="3"/>
</dbReference>
<protein>
    <recommendedName>
        <fullName evidence="10">LIM zinc-binding domain-containing protein</fullName>
    </recommendedName>
</protein>
<evidence type="ECO:0000259" key="10">
    <source>
        <dbReference type="PROSITE" id="PS50023"/>
    </source>
</evidence>
<keyword evidence="12" id="KW-1185">Reference proteome</keyword>
<evidence type="ECO:0000313" key="11">
    <source>
        <dbReference type="EMBL" id="ORX54850.1"/>
    </source>
</evidence>
<evidence type="ECO:0000256" key="2">
    <source>
        <dbReference type="ARBA" id="ARBA00004496"/>
    </source>
</evidence>
<organism evidence="11 12">
    <name type="scientific">Piromyces finnis</name>
    <dbReference type="NCBI Taxonomy" id="1754191"/>
    <lineage>
        <taxon>Eukaryota</taxon>
        <taxon>Fungi</taxon>
        <taxon>Fungi incertae sedis</taxon>
        <taxon>Chytridiomycota</taxon>
        <taxon>Chytridiomycota incertae sedis</taxon>
        <taxon>Neocallimastigomycetes</taxon>
        <taxon>Neocallimastigales</taxon>
        <taxon>Neocallimastigaceae</taxon>
        <taxon>Piromyces</taxon>
    </lineage>
</organism>
<keyword evidence="7" id="KW-0965">Cell junction</keyword>
<keyword evidence="8 9" id="KW-0440">LIM domain</keyword>
<dbReference type="PROSITE" id="PS00478">
    <property type="entry name" value="LIM_DOMAIN_1"/>
    <property type="match status" value="3"/>
</dbReference>
<dbReference type="PANTHER" id="PTHR24210:SF14">
    <property type="entry name" value="LIM ZINC-BINDING DOMAIN-CONTAINING PROTEIN"/>
    <property type="match status" value="1"/>
</dbReference>
<keyword evidence="4 9" id="KW-0479">Metal-binding</keyword>
<dbReference type="SUPFAM" id="SSF57716">
    <property type="entry name" value="Glucocorticoid receptor-like (DNA-binding domain)"/>
    <property type="match status" value="3"/>
</dbReference>
<evidence type="ECO:0000313" key="12">
    <source>
        <dbReference type="Proteomes" id="UP000193719"/>
    </source>
</evidence>
<reference evidence="11 12" key="1">
    <citation type="submission" date="2016-08" db="EMBL/GenBank/DDBJ databases">
        <title>Genomes of anaerobic fungi encode conserved fungal cellulosomes for biomass hydrolysis.</title>
        <authorList>
            <consortium name="DOE Joint Genome Institute"/>
            <person name="Haitjema C.H."/>
            <person name="Gilmore S.P."/>
            <person name="Henske J.K."/>
            <person name="Solomon K.V."/>
            <person name="De Groot R."/>
            <person name="Kuo A."/>
            <person name="Mondo S.J."/>
            <person name="Salamov A.A."/>
            <person name="Labutti K."/>
            <person name="Zhao Z."/>
            <person name="Chiniquy J."/>
            <person name="Barry K."/>
            <person name="Brewer H.M."/>
            <person name="Purvine S.O."/>
            <person name="Wright A.T."/>
            <person name="Boxma B."/>
            <person name="Van Alen T."/>
            <person name="Hackstein J.H."/>
            <person name="Baker S.E."/>
            <person name="Grigoriev I.V."/>
            <person name="O'Malley M.A."/>
        </authorList>
    </citation>
    <scope>NUCLEOTIDE SEQUENCE [LARGE SCALE GENOMIC DNA]</scope>
    <source>
        <strain evidence="12">finn</strain>
    </source>
</reference>
<feature type="domain" description="LIM zinc-binding" evidence="10">
    <location>
        <begin position="148"/>
        <end position="209"/>
    </location>
</feature>
<dbReference type="GO" id="GO:0005737">
    <property type="term" value="C:cytoplasm"/>
    <property type="evidence" value="ECO:0007669"/>
    <property type="project" value="UniProtKB-SubCell"/>
</dbReference>
<dbReference type="CDD" id="cd08368">
    <property type="entry name" value="LIM"/>
    <property type="match status" value="1"/>
</dbReference>
<dbReference type="PROSITE" id="PS50023">
    <property type="entry name" value="LIM_DOMAIN_2"/>
    <property type="match status" value="3"/>
</dbReference>
<evidence type="ECO:0000256" key="6">
    <source>
        <dbReference type="ARBA" id="ARBA00022833"/>
    </source>
</evidence>
<keyword evidence="5" id="KW-0677">Repeat</keyword>
<evidence type="ECO:0000256" key="9">
    <source>
        <dbReference type="PROSITE-ProRule" id="PRU00125"/>
    </source>
</evidence>
<dbReference type="STRING" id="1754191.A0A1Y1VHB4"/>
<evidence type="ECO:0000256" key="3">
    <source>
        <dbReference type="ARBA" id="ARBA00022490"/>
    </source>
</evidence>
<feature type="domain" description="LIM zinc-binding" evidence="10">
    <location>
        <begin position="87"/>
        <end position="145"/>
    </location>
</feature>
<dbReference type="EMBL" id="MCFH01000010">
    <property type="protein sequence ID" value="ORX54850.1"/>
    <property type="molecule type" value="Genomic_DNA"/>
</dbReference>
<dbReference type="FunFam" id="2.10.110.10:FF:000008">
    <property type="entry name" value="Paxillin isoform 1"/>
    <property type="match status" value="1"/>
</dbReference>
<comment type="subcellular location">
    <subcellularLocation>
        <location evidence="1">Cell junction</location>
    </subcellularLocation>
    <subcellularLocation>
        <location evidence="2">Cytoplasm</location>
    </subcellularLocation>
</comment>
<dbReference type="OrthoDB" id="1112565at2759"/>
<comment type="caution">
    <text evidence="11">The sequence shown here is derived from an EMBL/GenBank/DDBJ whole genome shotgun (WGS) entry which is preliminary data.</text>
</comment>
<dbReference type="InterPro" id="IPR001781">
    <property type="entry name" value="Znf_LIM"/>
</dbReference>
<dbReference type="AlphaFoldDB" id="A0A1Y1VHB4"/>
<evidence type="ECO:0000256" key="1">
    <source>
        <dbReference type="ARBA" id="ARBA00004282"/>
    </source>
</evidence>
<keyword evidence="6 9" id="KW-0862">Zinc</keyword>
<evidence type="ECO:0000256" key="4">
    <source>
        <dbReference type="ARBA" id="ARBA00022723"/>
    </source>
</evidence>
<dbReference type="SMART" id="SM00132">
    <property type="entry name" value="LIM"/>
    <property type="match status" value="3"/>
</dbReference>
<accession>A0A1Y1VHB4</accession>
<evidence type="ECO:0000256" key="5">
    <source>
        <dbReference type="ARBA" id="ARBA00022737"/>
    </source>
</evidence>
<reference evidence="11 12" key="2">
    <citation type="submission" date="2016-08" db="EMBL/GenBank/DDBJ databases">
        <title>Pervasive Adenine N6-methylation of Active Genes in Fungi.</title>
        <authorList>
            <consortium name="DOE Joint Genome Institute"/>
            <person name="Mondo S.J."/>
            <person name="Dannebaum R.O."/>
            <person name="Kuo R.C."/>
            <person name="Labutti K."/>
            <person name="Haridas S."/>
            <person name="Kuo A."/>
            <person name="Salamov A."/>
            <person name="Ahrendt S.R."/>
            <person name="Lipzen A."/>
            <person name="Sullivan W."/>
            <person name="Andreopoulos W.B."/>
            <person name="Clum A."/>
            <person name="Lindquist E."/>
            <person name="Daum C."/>
            <person name="Ramamoorthy G.K."/>
            <person name="Gryganskyi A."/>
            <person name="Culley D."/>
            <person name="Magnuson J.K."/>
            <person name="James T.Y."/>
            <person name="O'Malley M.A."/>
            <person name="Stajich J.E."/>
            <person name="Spatafora J.W."/>
            <person name="Visel A."/>
            <person name="Grigoriev I.V."/>
        </authorList>
    </citation>
    <scope>NUCLEOTIDE SEQUENCE [LARGE SCALE GENOMIC DNA]</scope>
    <source>
        <strain evidence="12">finn</strain>
    </source>
</reference>
<dbReference type="PANTHER" id="PTHR24210">
    <property type="entry name" value="LIM DOMAIN-CONTAINING PROTEIN"/>
    <property type="match status" value="1"/>
</dbReference>
<gene>
    <name evidence="11" type="ORF">BCR36DRAFT_12879</name>
</gene>
<dbReference type="Gene3D" id="2.10.110.10">
    <property type="entry name" value="Cysteine Rich Protein"/>
    <property type="match status" value="3"/>
</dbReference>
<feature type="domain" description="LIM zinc-binding" evidence="10">
    <location>
        <begin position="28"/>
        <end position="86"/>
    </location>
</feature>
<dbReference type="GO" id="GO:0046872">
    <property type="term" value="F:metal ion binding"/>
    <property type="evidence" value="ECO:0007669"/>
    <property type="project" value="UniProtKB-KW"/>
</dbReference>
<sequence>MDQLDELDELEATLTKDLQYVNIPNFKGLCATCGEPVIGDGIYAMDKTFHQDHFVCFICKEKFGTNPYYVKDGKPYCQKDYENEVIGICEICGKPLLNELAVVGNKKYHLDCFKCSVCGKVLNGRYYNKDGLFLCQEDYENKYLPVCNRCHDKIRPTGDVKEAICVGDKKYHVKCFCCYDCQKPFDDMKAYMYNNDYVCEEHYKKRKEEERKKQEQQSQE</sequence>